<accession>A0AAE1PQF0</accession>
<name>A0AAE1PQF0_9EUCA</name>
<feature type="region of interest" description="Disordered" evidence="1">
    <location>
        <begin position="1"/>
        <end position="26"/>
    </location>
</feature>
<evidence type="ECO:0000256" key="1">
    <source>
        <dbReference type="SAM" id="MobiDB-lite"/>
    </source>
</evidence>
<keyword evidence="3" id="KW-1185">Reference proteome</keyword>
<sequence>MDDAEDQLPRLVAPHSCAPRPSHPHSLAPCPNHPQALILALLSSRYKGGTWVTSGGVGYEPGGFFPDVMAASEYKKNLLPSRFAATLTLRPVHFLIC</sequence>
<dbReference type="AlphaFoldDB" id="A0AAE1PQF0"/>
<evidence type="ECO:0000313" key="2">
    <source>
        <dbReference type="EMBL" id="KAK4312886.1"/>
    </source>
</evidence>
<proteinExistence type="predicted"/>
<dbReference type="Proteomes" id="UP001292094">
    <property type="component" value="Unassembled WGS sequence"/>
</dbReference>
<dbReference type="EMBL" id="JAWZYT010001367">
    <property type="protein sequence ID" value="KAK4312886.1"/>
    <property type="molecule type" value="Genomic_DNA"/>
</dbReference>
<protein>
    <submittedName>
        <fullName evidence="2">Uncharacterized protein</fullName>
    </submittedName>
</protein>
<gene>
    <name evidence="2" type="ORF">Pmani_015711</name>
</gene>
<comment type="caution">
    <text evidence="2">The sequence shown here is derived from an EMBL/GenBank/DDBJ whole genome shotgun (WGS) entry which is preliminary data.</text>
</comment>
<organism evidence="2 3">
    <name type="scientific">Petrolisthes manimaculis</name>
    <dbReference type="NCBI Taxonomy" id="1843537"/>
    <lineage>
        <taxon>Eukaryota</taxon>
        <taxon>Metazoa</taxon>
        <taxon>Ecdysozoa</taxon>
        <taxon>Arthropoda</taxon>
        <taxon>Crustacea</taxon>
        <taxon>Multicrustacea</taxon>
        <taxon>Malacostraca</taxon>
        <taxon>Eumalacostraca</taxon>
        <taxon>Eucarida</taxon>
        <taxon>Decapoda</taxon>
        <taxon>Pleocyemata</taxon>
        <taxon>Anomura</taxon>
        <taxon>Galatheoidea</taxon>
        <taxon>Porcellanidae</taxon>
        <taxon>Petrolisthes</taxon>
    </lineage>
</organism>
<reference evidence="2" key="1">
    <citation type="submission" date="2023-11" db="EMBL/GenBank/DDBJ databases">
        <title>Genome assemblies of two species of porcelain crab, Petrolisthes cinctipes and Petrolisthes manimaculis (Anomura: Porcellanidae).</title>
        <authorList>
            <person name="Angst P."/>
        </authorList>
    </citation>
    <scope>NUCLEOTIDE SEQUENCE</scope>
    <source>
        <strain evidence="2">PB745_02</strain>
        <tissue evidence="2">Gill</tissue>
    </source>
</reference>
<evidence type="ECO:0000313" key="3">
    <source>
        <dbReference type="Proteomes" id="UP001292094"/>
    </source>
</evidence>